<name>A0A2I4FBP5_JUGRE</name>
<dbReference type="GO" id="GO:0061630">
    <property type="term" value="F:ubiquitin protein ligase activity"/>
    <property type="evidence" value="ECO:0000318"/>
    <property type="project" value="GO_Central"/>
</dbReference>
<dbReference type="SUPFAM" id="SSF57850">
    <property type="entry name" value="RING/U-box"/>
    <property type="match status" value="1"/>
</dbReference>
<organism evidence="1 2">
    <name type="scientific">Juglans regia</name>
    <name type="common">English walnut</name>
    <dbReference type="NCBI Taxonomy" id="51240"/>
    <lineage>
        <taxon>Eukaryota</taxon>
        <taxon>Viridiplantae</taxon>
        <taxon>Streptophyta</taxon>
        <taxon>Embryophyta</taxon>
        <taxon>Tracheophyta</taxon>
        <taxon>Spermatophyta</taxon>
        <taxon>Magnoliopsida</taxon>
        <taxon>eudicotyledons</taxon>
        <taxon>Gunneridae</taxon>
        <taxon>Pentapetalae</taxon>
        <taxon>rosids</taxon>
        <taxon>fabids</taxon>
        <taxon>Fagales</taxon>
        <taxon>Juglandaceae</taxon>
        <taxon>Juglans</taxon>
    </lineage>
</organism>
<dbReference type="GO" id="GO:0016567">
    <property type="term" value="P:protein ubiquitination"/>
    <property type="evidence" value="ECO:0000318"/>
    <property type="project" value="GO_Central"/>
</dbReference>
<accession>A0A2I4FBP5</accession>
<evidence type="ECO:0000313" key="1">
    <source>
        <dbReference type="Proteomes" id="UP000235220"/>
    </source>
</evidence>
<reference evidence="2" key="1">
    <citation type="submission" date="2025-08" db="UniProtKB">
        <authorList>
            <consortium name="RefSeq"/>
        </authorList>
    </citation>
    <scope>IDENTIFICATION</scope>
    <source>
        <tissue evidence="2">Leaves</tissue>
    </source>
</reference>
<proteinExistence type="predicted"/>
<dbReference type="SMART" id="SM00184">
    <property type="entry name" value="RING"/>
    <property type="match status" value="1"/>
</dbReference>
<dbReference type="PROSITE" id="PS50089">
    <property type="entry name" value="ZF_RING_2"/>
    <property type="match status" value="1"/>
</dbReference>
<dbReference type="GeneID" id="108997319"/>
<dbReference type="InterPro" id="IPR013083">
    <property type="entry name" value="Znf_RING/FYVE/PHD"/>
</dbReference>
<dbReference type="RefSeq" id="XP_018829072.1">
    <property type="nucleotide sequence ID" value="XM_018973527.1"/>
</dbReference>
<dbReference type="Pfam" id="PF13639">
    <property type="entry name" value="zf-RING_2"/>
    <property type="match status" value="1"/>
</dbReference>
<dbReference type="PANTHER" id="PTHR45969">
    <property type="entry name" value="RING ZINC FINGER PROTEIN-RELATED"/>
    <property type="match status" value="1"/>
</dbReference>
<gene>
    <name evidence="2" type="primary">LOC108997319</name>
</gene>
<dbReference type="InterPro" id="IPR001841">
    <property type="entry name" value="Znf_RING"/>
</dbReference>
<sequence length="157" mass="17968">MNCLVVSQSRFGIATIVFYTCLWIPLVQVKKALVRIVGLLFFSTSEQNVESLNHEALCLPVTRFTDLQRYSNRGNENVEDTCSICLVEFEREDVVSQLSRCGHIFHMNCIERWVDQNQFTCPLCRSYFISDVNAHSHANCSRGSTISRIPSYLDSFS</sequence>
<dbReference type="Gene3D" id="3.30.40.10">
    <property type="entry name" value="Zinc/RING finger domain, C3HC4 (zinc finger)"/>
    <property type="match status" value="1"/>
</dbReference>
<dbReference type="Proteomes" id="UP000235220">
    <property type="component" value="Chromosome 13"/>
</dbReference>
<dbReference type="OrthoDB" id="8062037at2759"/>
<dbReference type="AlphaFoldDB" id="A0A2I4FBP5"/>
<evidence type="ECO:0000313" key="2">
    <source>
        <dbReference type="RefSeq" id="XP_018829072.1"/>
    </source>
</evidence>
<dbReference type="KEGG" id="jre:108997319"/>
<keyword evidence="1" id="KW-1185">Reference proteome</keyword>
<dbReference type="PANTHER" id="PTHR45969:SF9">
    <property type="entry name" value="RING-TYPE DOMAIN-CONTAINING PROTEIN"/>
    <property type="match status" value="1"/>
</dbReference>
<dbReference type="Gramene" id="Jr13_10700_p1">
    <property type="protein sequence ID" value="cds.Jr13_10700_p1"/>
    <property type="gene ID" value="Jr13_10700"/>
</dbReference>
<protein>
    <submittedName>
        <fullName evidence="2">RING-H2 finger protein ATL18-like</fullName>
    </submittedName>
</protein>